<protein>
    <submittedName>
        <fullName evidence="1">Uncharacterized protein</fullName>
    </submittedName>
</protein>
<accession>A0A4S8MM55</accession>
<keyword evidence="2" id="KW-1185">Reference proteome</keyword>
<organism evidence="1 2">
    <name type="scientific">Dendrothele bispora (strain CBS 962.96)</name>
    <dbReference type="NCBI Taxonomy" id="1314807"/>
    <lineage>
        <taxon>Eukaryota</taxon>
        <taxon>Fungi</taxon>
        <taxon>Dikarya</taxon>
        <taxon>Basidiomycota</taxon>
        <taxon>Agaricomycotina</taxon>
        <taxon>Agaricomycetes</taxon>
        <taxon>Agaricomycetidae</taxon>
        <taxon>Agaricales</taxon>
        <taxon>Agaricales incertae sedis</taxon>
        <taxon>Dendrothele</taxon>
    </lineage>
</organism>
<dbReference type="EMBL" id="ML179062">
    <property type="protein sequence ID" value="THV03842.1"/>
    <property type="molecule type" value="Genomic_DNA"/>
</dbReference>
<evidence type="ECO:0000313" key="2">
    <source>
        <dbReference type="Proteomes" id="UP000297245"/>
    </source>
</evidence>
<proteinExistence type="predicted"/>
<reference evidence="1 2" key="1">
    <citation type="journal article" date="2019" name="Nat. Ecol. Evol.">
        <title>Megaphylogeny resolves global patterns of mushroom evolution.</title>
        <authorList>
            <person name="Varga T."/>
            <person name="Krizsan K."/>
            <person name="Foldi C."/>
            <person name="Dima B."/>
            <person name="Sanchez-Garcia M."/>
            <person name="Sanchez-Ramirez S."/>
            <person name="Szollosi G.J."/>
            <person name="Szarkandi J.G."/>
            <person name="Papp V."/>
            <person name="Albert L."/>
            <person name="Andreopoulos W."/>
            <person name="Angelini C."/>
            <person name="Antonin V."/>
            <person name="Barry K.W."/>
            <person name="Bougher N.L."/>
            <person name="Buchanan P."/>
            <person name="Buyck B."/>
            <person name="Bense V."/>
            <person name="Catcheside P."/>
            <person name="Chovatia M."/>
            <person name="Cooper J."/>
            <person name="Damon W."/>
            <person name="Desjardin D."/>
            <person name="Finy P."/>
            <person name="Geml J."/>
            <person name="Haridas S."/>
            <person name="Hughes K."/>
            <person name="Justo A."/>
            <person name="Karasinski D."/>
            <person name="Kautmanova I."/>
            <person name="Kiss B."/>
            <person name="Kocsube S."/>
            <person name="Kotiranta H."/>
            <person name="LaButti K.M."/>
            <person name="Lechner B.E."/>
            <person name="Liimatainen K."/>
            <person name="Lipzen A."/>
            <person name="Lukacs Z."/>
            <person name="Mihaltcheva S."/>
            <person name="Morgado L.N."/>
            <person name="Niskanen T."/>
            <person name="Noordeloos M.E."/>
            <person name="Ohm R.A."/>
            <person name="Ortiz-Santana B."/>
            <person name="Ovrebo C."/>
            <person name="Racz N."/>
            <person name="Riley R."/>
            <person name="Savchenko A."/>
            <person name="Shiryaev A."/>
            <person name="Soop K."/>
            <person name="Spirin V."/>
            <person name="Szebenyi C."/>
            <person name="Tomsovsky M."/>
            <person name="Tulloss R.E."/>
            <person name="Uehling J."/>
            <person name="Grigoriev I.V."/>
            <person name="Vagvolgyi C."/>
            <person name="Papp T."/>
            <person name="Martin F.M."/>
            <person name="Miettinen O."/>
            <person name="Hibbett D.S."/>
            <person name="Nagy L.G."/>
        </authorList>
    </citation>
    <scope>NUCLEOTIDE SEQUENCE [LARGE SCALE GENOMIC DNA]</scope>
    <source>
        <strain evidence="1 2">CBS 962.96</strain>
    </source>
</reference>
<evidence type="ECO:0000313" key="1">
    <source>
        <dbReference type="EMBL" id="THV03842.1"/>
    </source>
</evidence>
<dbReference type="Proteomes" id="UP000297245">
    <property type="component" value="Unassembled WGS sequence"/>
</dbReference>
<sequence length="101" mass="11363">MNSQYFFLHSSDPCAPICLQGTGVVVICAVWLSGTGYQRCALYDHHALSYTAIIHHGMELWRLVVLKTQISIFVISLELCNAKVYHDLPSGRQLRAQRGMI</sequence>
<gene>
    <name evidence="1" type="ORF">K435DRAFT_239449</name>
</gene>
<name>A0A4S8MM55_DENBC</name>
<dbReference type="AlphaFoldDB" id="A0A4S8MM55"/>